<dbReference type="OrthoDB" id="10359974at2759"/>
<proteinExistence type="predicted"/>
<name>A0A1Y2ADM0_9FUNG</name>
<organism evidence="1 2">
    <name type="scientific">Neocallimastix californiae</name>
    <dbReference type="NCBI Taxonomy" id="1754190"/>
    <lineage>
        <taxon>Eukaryota</taxon>
        <taxon>Fungi</taxon>
        <taxon>Fungi incertae sedis</taxon>
        <taxon>Chytridiomycota</taxon>
        <taxon>Chytridiomycota incertae sedis</taxon>
        <taxon>Neocallimastigomycetes</taxon>
        <taxon>Neocallimastigales</taxon>
        <taxon>Neocallimastigaceae</taxon>
        <taxon>Neocallimastix</taxon>
    </lineage>
</organism>
<evidence type="ECO:0000313" key="2">
    <source>
        <dbReference type="Proteomes" id="UP000193920"/>
    </source>
</evidence>
<keyword evidence="2" id="KW-1185">Reference proteome</keyword>
<dbReference type="Proteomes" id="UP000193920">
    <property type="component" value="Unassembled WGS sequence"/>
</dbReference>
<sequence length="242" mass="28051">MGRDVNNADTDNYDYSYLGTNPFFPIKKECNDAIEKFNIEYKECQLEVDDKTADEICKIVDSDKCQKYFNIKVVDIPECKDSIEDAVISIDNLRKLAYSELKAECIKDENNKYCPLNSKETQKIITPEMSEEQQKQAYEKAKEETCKSQKCIDGYLSFFNELIDITKEYADALSKYGNISKEEVDDMKNTFKKDKRTSELIDYLKSDQCKSKIIYSSSAETVIKNMNLYLGLSLITVLYFLF</sequence>
<reference evidence="1 2" key="1">
    <citation type="submission" date="2016-08" db="EMBL/GenBank/DDBJ databases">
        <title>A Parts List for Fungal Cellulosomes Revealed by Comparative Genomics.</title>
        <authorList>
            <consortium name="DOE Joint Genome Institute"/>
            <person name="Haitjema C.H."/>
            <person name="Gilmore S.P."/>
            <person name="Henske J.K."/>
            <person name="Solomon K.V."/>
            <person name="De Groot R."/>
            <person name="Kuo A."/>
            <person name="Mondo S.J."/>
            <person name="Salamov A.A."/>
            <person name="Labutti K."/>
            <person name="Zhao Z."/>
            <person name="Chiniquy J."/>
            <person name="Barry K."/>
            <person name="Brewer H.M."/>
            <person name="Purvine S.O."/>
            <person name="Wright A.T."/>
            <person name="Boxma B."/>
            <person name="Van Alen T."/>
            <person name="Hackstein J.H."/>
            <person name="Baker S.E."/>
            <person name="Grigoriev I.V."/>
            <person name="O'Malley M.A."/>
        </authorList>
    </citation>
    <scope>NUCLEOTIDE SEQUENCE [LARGE SCALE GENOMIC DNA]</scope>
    <source>
        <strain evidence="1 2">G1</strain>
    </source>
</reference>
<protein>
    <submittedName>
        <fullName evidence="1">Uncharacterized protein</fullName>
    </submittedName>
</protein>
<dbReference type="EMBL" id="MCOG01000283">
    <property type="protein sequence ID" value="ORY20658.1"/>
    <property type="molecule type" value="Genomic_DNA"/>
</dbReference>
<evidence type="ECO:0000313" key="1">
    <source>
        <dbReference type="EMBL" id="ORY20658.1"/>
    </source>
</evidence>
<dbReference type="AlphaFoldDB" id="A0A1Y2ADM0"/>
<gene>
    <name evidence="1" type="ORF">LY90DRAFT_516614</name>
</gene>
<accession>A0A1Y2ADM0</accession>
<comment type="caution">
    <text evidence="1">The sequence shown here is derived from an EMBL/GenBank/DDBJ whole genome shotgun (WGS) entry which is preliminary data.</text>
</comment>